<name>A0ABT6T899_9ACTN</name>
<dbReference type="EMBL" id="JASCIS010000074">
    <property type="protein sequence ID" value="MDI3424117.1"/>
    <property type="molecule type" value="Genomic_DNA"/>
</dbReference>
<dbReference type="RefSeq" id="WP_282539943.1">
    <property type="nucleotide sequence ID" value="NZ_JASCIS010000074.1"/>
</dbReference>
<organism evidence="1 2">
    <name type="scientific">Streptomyces luteolus</name>
    <dbReference type="NCBI Taxonomy" id="3043615"/>
    <lineage>
        <taxon>Bacteria</taxon>
        <taxon>Bacillati</taxon>
        <taxon>Actinomycetota</taxon>
        <taxon>Actinomycetes</taxon>
        <taxon>Kitasatosporales</taxon>
        <taxon>Streptomycetaceae</taxon>
        <taxon>Streptomyces</taxon>
    </lineage>
</organism>
<keyword evidence="2" id="KW-1185">Reference proteome</keyword>
<accession>A0ABT6T899</accession>
<reference evidence="1 2" key="1">
    <citation type="submission" date="2023-05" db="EMBL/GenBank/DDBJ databases">
        <title>Draft genome sequence of Streptomyces sp. B-S-A12 isolated from a cave soil in Thailand.</title>
        <authorList>
            <person name="Chamroensaksri N."/>
            <person name="Muangham S."/>
        </authorList>
    </citation>
    <scope>NUCLEOTIDE SEQUENCE [LARGE SCALE GENOMIC DNA]</scope>
    <source>
        <strain evidence="1 2">B-S-A12</strain>
    </source>
</reference>
<evidence type="ECO:0000313" key="1">
    <source>
        <dbReference type="EMBL" id="MDI3424117.1"/>
    </source>
</evidence>
<gene>
    <name evidence="1" type="ORF">QIT00_37275</name>
</gene>
<protein>
    <recommendedName>
        <fullName evidence="3">Methyltransferase</fullName>
    </recommendedName>
</protein>
<dbReference type="Proteomes" id="UP001237105">
    <property type="component" value="Unassembled WGS sequence"/>
</dbReference>
<proteinExistence type="predicted"/>
<sequence>MYSIDAWVRILTEYSFRIEHVHRPNDKTNRHWGSAIFRAVAGR</sequence>
<evidence type="ECO:0008006" key="3">
    <source>
        <dbReference type="Google" id="ProtNLM"/>
    </source>
</evidence>
<comment type="caution">
    <text evidence="1">The sequence shown here is derived from an EMBL/GenBank/DDBJ whole genome shotgun (WGS) entry which is preliminary data.</text>
</comment>
<evidence type="ECO:0000313" key="2">
    <source>
        <dbReference type="Proteomes" id="UP001237105"/>
    </source>
</evidence>